<comment type="caution">
    <text evidence="2">The sequence shown here is derived from an EMBL/GenBank/DDBJ whole genome shotgun (WGS) entry which is preliminary data.</text>
</comment>
<keyword evidence="3" id="KW-1185">Reference proteome</keyword>
<dbReference type="Proteomes" id="UP000266841">
    <property type="component" value="Unassembled WGS sequence"/>
</dbReference>
<feature type="region of interest" description="Disordered" evidence="1">
    <location>
        <begin position="1"/>
        <end position="150"/>
    </location>
</feature>
<gene>
    <name evidence="2" type="ORF">THAOC_20405</name>
</gene>
<organism evidence="2 3">
    <name type="scientific">Thalassiosira oceanica</name>
    <name type="common">Marine diatom</name>
    <dbReference type="NCBI Taxonomy" id="159749"/>
    <lineage>
        <taxon>Eukaryota</taxon>
        <taxon>Sar</taxon>
        <taxon>Stramenopiles</taxon>
        <taxon>Ochrophyta</taxon>
        <taxon>Bacillariophyta</taxon>
        <taxon>Coscinodiscophyceae</taxon>
        <taxon>Thalassiosirophycidae</taxon>
        <taxon>Thalassiosirales</taxon>
        <taxon>Thalassiosiraceae</taxon>
        <taxon>Thalassiosira</taxon>
    </lineage>
</organism>
<accession>K0SEL4</accession>
<evidence type="ECO:0000313" key="2">
    <source>
        <dbReference type="EMBL" id="EJK59386.1"/>
    </source>
</evidence>
<evidence type="ECO:0000313" key="3">
    <source>
        <dbReference type="Proteomes" id="UP000266841"/>
    </source>
</evidence>
<feature type="non-terminal residue" evidence="2">
    <location>
        <position position="1"/>
    </location>
</feature>
<feature type="compositionally biased region" description="Polar residues" evidence="1">
    <location>
        <begin position="43"/>
        <end position="52"/>
    </location>
</feature>
<name>K0SEL4_THAOC</name>
<feature type="compositionally biased region" description="Basic residues" evidence="1">
    <location>
        <begin position="16"/>
        <end position="25"/>
    </location>
</feature>
<protein>
    <submittedName>
        <fullName evidence="2">Uncharacterized protein</fullName>
    </submittedName>
</protein>
<evidence type="ECO:0000256" key="1">
    <source>
        <dbReference type="SAM" id="MobiDB-lite"/>
    </source>
</evidence>
<proteinExistence type="predicted"/>
<sequence>RRGDRAGRPSPPHSGAGRRRGRVRRPGISEKDGEEVPPPGLKGSTSFIQRASASLERESKGAPPSGSPPRAAGQPAGEAGRTRSPRHDGGLHVRAGRRTARVRQGGRGARRCRGRTQSPRCDNQHHEGRRRGTVDEGRGLGGGPEEAGSEGHVVVSGICWPKALRPEAILTNCRQPPECYNRGRGDG</sequence>
<feature type="compositionally biased region" description="Low complexity" evidence="1">
    <location>
        <begin position="61"/>
        <end position="77"/>
    </location>
</feature>
<feature type="compositionally biased region" description="Basic and acidic residues" evidence="1">
    <location>
        <begin position="122"/>
        <end position="138"/>
    </location>
</feature>
<dbReference type="AlphaFoldDB" id="K0SEL4"/>
<dbReference type="EMBL" id="AGNL01023009">
    <property type="protein sequence ID" value="EJK59386.1"/>
    <property type="molecule type" value="Genomic_DNA"/>
</dbReference>
<reference evidence="2 3" key="1">
    <citation type="journal article" date="2012" name="Genome Biol.">
        <title>Genome and low-iron response of an oceanic diatom adapted to chronic iron limitation.</title>
        <authorList>
            <person name="Lommer M."/>
            <person name="Specht M."/>
            <person name="Roy A.S."/>
            <person name="Kraemer L."/>
            <person name="Andreson R."/>
            <person name="Gutowska M.A."/>
            <person name="Wolf J."/>
            <person name="Bergner S.V."/>
            <person name="Schilhabel M.B."/>
            <person name="Klostermeier U.C."/>
            <person name="Beiko R.G."/>
            <person name="Rosenstiel P."/>
            <person name="Hippler M."/>
            <person name="Laroche J."/>
        </authorList>
    </citation>
    <scope>NUCLEOTIDE SEQUENCE [LARGE SCALE GENOMIC DNA]</scope>
    <source>
        <strain evidence="2 3">CCMP1005</strain>
    </source>
</reference>